<dbReference type="EMBL" id="NIDE01000020">
    <property type="protein sequence ID" value="OWK34401.1"/>
    <property type="molecule type" value="Genomic_DNA"/>
</dbReference>
<sequence>MVFREDASRVRNGDEDAQAENVGWLRRMVLSVLKQIKTKSSLNGMRLKAGWDEAYMEEILLKIKGF</sequence>
<evidence type="ECO:0000313" key="3">
    <source>
        <dbReference type="Proteomes" id="UP000214646"/>
    </source>
</evidence>
<organism evidence="1 3">
    <name type="scientific">Fimbriiglobus ruber</name>
    <dbReference type="NCBI Taxonomy" id="1908690"/>
    <lineage>
        <taxon>Bacteria</taxon>
        <taxon>Pseudomonadati</taxon>
        <taxon>Planctomycetota</taxon>
        <taxon>Planctomycetia</taxon>
        <taxon>Gemmatales</taxon>
        <taxon>Gemmataceae</taxon>
        <taxon>Fimbriiglobus</taxon>
    </lineage>
</organism>
<reference evidence="1" key="2">
    <citation type="journal article" date="2018" name="Appl. Environ. Microbiol.">
        <title>Genome Analysis of Fimbriiglobus ruber SP5(T), a Planctomycete with Confirmed Chitinolytic Capability.</title>
        <authorList>
            <person name="Ravin N.V."/>
            <person name="Rakitin A.L."/>
            <person name="Ivanova A.A."/>
            <person name="Beletsky A.V."/>
            <person name="Kulichevskaya I.S."/>
            <person name="Mardanov A.V."/>
            <person name="Dedysh S.N."/>
        </authorList>
    </citation>
    <scope>NUCLEOTIDE SEQUENCE</scope>
    <source>
        <strain evidence="1">SP5</strain>
    </source>
</reference>
<dbReference type="EMBL" id="NIDE01000007">
    <property type="protein sequence ID" value="OWK41035.1"/>
    <property type="molecule type" value="Genomic_DNA"/>
</dbReference>
<dbReference type="AlphaFoldDB" id="A0A225CYI5"/>
<keyword evidence="3" id="KW-1185">Reference proteome</keyword>
<protein>
    <submittedName>
        <fullName evidence="1">Mobile element protein</fullName>
    </submittedName>
</protein>
<accession>A0A225CYI5</accession>
<evidence type="ECO:0000313" key="2">
    <source>
        <dbReference type="EMBL" id="OWK41035.1"/>
    </source>
</evidence>
<evidence type="ECO:0000313" key="1">
    <source>
        <dbReference type="EMBL" id="OWK34401.1"/>
    </source>
</evidence>
<dbReference type="Proteomes" id="UP000214646">
    <property type="component" value="Unassembled WGS sequence"/>
</dbReference>
<gene>
    <name evidence="2" type="ORF">FRUB_04927</name>
    <name evidence="1" type="ORF">FRUB_10372</name>
</gene>
<name>A0A225CYI5_9BACT</name>
<reference evidence="3" key="1">
    <citation type="submission" date="2017-06" db="EMBL/GenBank/DDBJ databases">
        <title>Genome analysis of Fimbriiglobus ruber SP5, the first member of the order Planctomycetales with confirmed chitinolytic capability.</title>
        <authorList>
            <person name="Ravin N.V."/>
            <person name="Rakitin A.L."/>
            <person name="Ivanova A.A."/>
            <person name="Beletsky A.V."/>
            <person name="Kulichevskaya I.S."/>
            <person name="Mardanov A.V."/>
            <person name="Dedysh S.N."/>
        </authorList>
    </citation>
    <scope>NUCLEOTIDE SEQUENCE [LARGE SCALE GENOMIC DNA]</scope>
    <source>
        <strain evidence="3">SP5</strain>
    </source>
</reference>
<comment type="caution">
    <text evidence="1">The sequence shown here is derived from an EMBL/GenBank/DDBJ whole genome shotgun (WGS) entry which is preliminary data.</text>
</comment>
<proteinExistence type="predicted"/>